<comment type="caution">
    <text evidence="3">The sequence shown here is derived from an EMBL/GenBank/DDBJ whole genome shotgun (WGS) entry which is preliminary data.</text>
</comment>
<dbReference type="EMBL" id="JMCB01000028">
    <property type="protein sequence ID" value="KFE60814.1"/>
    <property type="molecule type" value="Genomic_DNA"/>
</dbReference>
<protein>
    <submittedName>
        <fullName evidence="3">Aldehyde dehydrogenase</fullName>
    </submittedName>
</protein>
<dbReference type="InterPro" id="IPR016163">
    <property type="entry name" value="Ald_DH_C"/>
</dbReference>
<feature type="domain" description="Aldehyde dehydrogenase" evidence="2">
    <location>
        <begin position="153"/>
        <end position="258"/>
    </location>
</feature>
<evidence type="ECO:0000259" key="2">
    <source>
        <dbReference type="Pfam" id="PF00171"/>
    </source>
</evidence>
<dbReference type="Proteomes" id="UP000028725">
    <property type="component" value="Unassembled WGS sequence"/>
</dbReference>
<dbReference type="OrthoDB" id="136308at2"/>
<gene>
    <name evidence="3" type="ORF">DB31_4727</name>
</gene>
<dbReference type="Gene3D" id="3.40.309.10">
    <property type="entry name" value="Aldehyde Dehydrogenase, Chain A, domain 2"/>
    <property type="match status" value="1"/>
</dbReference>
<sequence>MTLAAAPQATPVSSMDPLVRRIQEGSRAWVKVSLAERIALLEELRRSYHAVAEPSVRAACEAKGIDPDSPIAGEEWLAGPLVVLRNLRLLADSLRDIQRHGVPRIPASRLSTLDTGQLSARIYPANLLDSILLPRHVGEVRFQPGVTAANLHEHQASFYRRPHEGRVCAVLGGGNVNSIPPADCLYKLFVEGTACVLKMNPVNAYVGPFLEKAFASLAARNVFAVVYGGAEEGAALIHHPDVDEVHITGSDRTHDALMWGPPGPESDARRARNEPLLKKTLSSELGNISPVIVVPGPYTEGELRFQGNSIAGMVANNASFNCNSAKLLVQPRDWRQRGQLVDAVQASLGNTRARRAWYPGAEQRWKQFTEGRQGLRLVGTPGQGELAFALLPDVDPSQAQDRVFRQEPWCTVLSETGLPGADDPVAFLEQAVPFVNDKVWGTLCATLVVHPQSLKDPAVNAAVEKAIRNLRYGAVAVNTWPAAVFALSSLPWGGHPSVSPQDIQSGLGWVHNTYMFEDIEKVVLRAPLTNFPPAPWVPGHRGVATLGRKLADFELAPSWLKVPGIAAAAMRV</sequence>
<keyword evidence="1" id="KW-0560">Oxidoreductase</keyword>
<evidence type="ECO:0000313" key="3">
    <source>
        <dbReference type="EMBL" id="KFE60814.1"/>
    </source>
</evidence>
<proteinExistence type="predicted"/>
<organism evidence="3 4">
    <name type="scientific">Hyalangium minutum</name>
    <dbReference type="NCBI Taxonomy" id="394096"/>
    <lineage>
        <taxon>Bacteria</taxon>
        <taxon>Pseudomonadati</taxon>
        <taxon>Myxococcota</taxon>
        <taxon>Myxococcia</taxon>
        <taxon>Myxococcales</taxon>
        <taxon>Cystobacterineae</taxon>
        <taxon>Archangiaceae</taxon>
        <taxon>Hyalangium</taxon>
    </lineage>
</organism>
<keyword evidence="4" id="KW-1185">Reference proteome</keyword>
<dbReference type="GO" id="GO:0016620">
    <property type="term" value="F:oxidoreductase activity, acting on the aldehyde or oxo group of donors, NAD or NADP as acceptor"/>
    <property type="evidence" value="ECO:0007669"/>
    <property type="project" value="InterPro"/>
</dbReference>
<evidence type="ECO:0000256" key="1">
    <source>
        <dbReference type="ARBA" id="ARBA00023002"/>
    </source>
</evidence>
<name>A0A085VZF1_9BACT</name>
<dbReference type="AlphaFoldDB" id="A0A085VZF1"/>
<dbReference type="InterPro" id="IPR016162">
    <property type="entry name" value="Ald_DH_N"/>
</dbReference>
<reference evidence="3 4" key="1">
    <citation type="submission" date="2014-04" db="EMBL/GenBank/DDBJ databases">
        <title>Genome assembly of Hyalangium minutum DSM 14724.</title>
        <authorList>
            <person name="Sharma G."/>
            <person name="Subramanian S."/>
        </authorList>
    </citation>
    <scope>NUCLEOTIDE SEQUENCE [LARGE SCALE GENOMIC DNA]</scope>
    <source>
        <strain evidence="3 4">DSM 14724</strain>
    </source>
</reference>
<accession>A0A085VZF1</accession>
<dbReference type="RefSeq" id="WP_044198789.1">
    <property type="nucleotide sequence ID" value="NZ_JMCB01000028.1"/>
</dbReference>
<dbReference type="Pfam" id="PF00171">
    <property type="entry name" value="Aldedh"/>
    <property type="match status" value="1"/>
</dbReference>
<dbReference type="Gene3D" id="3.40.605.10">
    <property type="entry name" value="Aldehyde Dehydrogenase, Chain A, domain 1"/>
    <property type="match status" value="1"/>
</dbReference>
<dbReference type="STRING" id="394096.DB31_4727"/>
<dbReference type="InterPro" id="IPR015590">
    <property type="entry name" value="Aldehyde_DH_dom"/>
</dbReference>
<dbReference type="InterPro" id="IPR016161">
    <property type="entry name" value="Ald_DH/histidinol_DH"/>
</dbReference>
<dbReference type="PATRIC" id="fig|394096.3.peg.8458"/>
<evidence type="ECO:0000313" key="4">
    <source>
        <dbReference type="Proteomes" id="UP000028725"/>
    </source>
</evidence>
<dbReference type="SUPFAM" id="SSF53720">
    <property type="entry name" value="ALDH-like"/>
    <property type="match status" value="1"/>
</dbReference>